<accession>A0A2I0LE93</accession>
<dbReference type="AlphaFoldDB" id="A0A2I0LE93"/>
<dbReference type="EMBL" id="PGOL01000023">
    <property type="protein sequence ID" value="PKI79002.1"/>
    <property type="molecule type" value="Genomic_DNA"/>
</dbReference>
<evidence type="ECO:0000313" key="3">
    <source>
        <dbReference type="Proteomes" id="UP000233551"/>
    </source>
</evidence>
<name>A0A2I0LE93_PUNGR</name>
<evidence type="ECO:0000313" key="2">
    <source>
        <dbReference type="EMBL" id="PKI79002.1"/>
    </source>
</evidence>
<dbReference type="Proteomes" id="UP000233551">
    <property type="component" value="Unassembled WGS sequence"/>
</dbReference>
<comment type="caution">
    <text evidence="2">The sequence shown here is derived from an EMBL/GenBank/DDBJ whole genome shotgun (WGS) entry which is preliminary data.</text>
</comment>
<organism evidence="2 3">
    <name type="scientific">Punica granatum</name>
    <name type="common">Pomegranate</name>
    <dbReference type="NCBI Taxonomy" id="22663"/>
    <lineage>
        <taxon>Eukaryota</taxon>
        <taxon>Viridiplantae</taxon>
        <taxon>Streptophyta</taxon>
        <taxon>Embryophyta</taxon>
        <taxon>Tracheophyta</taxon>
        <taxon>Spermatophyta</taxon>
        <taxon>Magnoliopsida</taxon>
        <taxon>eudicotyledons</taxon>
        <taxon>Gunneridae</taxon>
        <taxon>Pentapetalae</taxon>
        <taxon>rosids</taxon>
        <taxon>malvids</taxon>
        <taxon>Myrtales</taxon>
        <taxon>Lythraceae</taxon>
        <taxon>Punica</taxon>
    </lineage>
</organism>
<keyword evidence="3" id="KW-1185">Reference proteome</keyword>
<reference evidence="2 3" key="1">
    <citation type="submission" date="2017-11" db="EMBL/GenBank/DDBJ databases">
        <title>De-novo sequencing of pomegranate (Punica granatum L.) genome.</title>
        <authorList>
            <person name="Akparov Z."/>
            <person name="Amiraslanov A."/>
            <person name="Hajiyeva S."/>
            <person name="Abbasov M."/>
            <person name="Kaur K."/>
            <person name="Hamwieh A."/>
            <person name="Solovyev V."/>
            <person name="Salamov A."/>
            <person name="Braich B."/>
            <person name="Kosarev P."/>
            <person name="Mahmoud A."/>
            <person name="Hajiyev E."/>
            <person name="Babayeva S."/>
            <person name="Izzatullayeva V."/>
            <person name="Mammadov A."/>
            <person name="Mammadov A."/>
            <person name="Sharifova S."/>
            <person name="Ojaghi J."/>
            <person name="Eynullazada K."/>
            <person name="Bayramov B."/>
            <person name="Abdulazimova A."/>
            <person name="Shahmuradov I."/>
        </authorList>
    </citation>
    <scope>NUCLEOTIDE SEQUENCE [LARGE SCALE GENOMIC DNA]</scope>
    <source>
        <strain evidence="3">cv. AG2017</strain>
        <tissue evidence="2">Leaf</tissue>
    </source>
</reference>
<gene>
    <name evidence="2" type="ORF">CRG98_000643</name>
</gene>
<proteinExistence type="predicted"/>
<protein>
    <submittedName>
        <fullName evidence="2">Uncharacterized protein</fullName>
    </submittedName>
</protein>
<sequence length="159" mass="17470">MSQPTRHGAASTITLPIEERTQPTLRYGHQPATGATRTLLQMLFYIYLQFQTSSRHERTIQGALGQSRRRPIGFVGPVRLACPSGTQLLELSLGRLRMPTRNQGEYTYAAPSHGLTTPACNDRILGIERPSCVAPHGSLAGRKGFSHGSSPYFLPHHPP</sequence>
<evidence type="ECO:0000256" key="1">
    <source>
        <dbReference type="SAM" id="MobiDB-lite"/>
    </source>
</evidence>
<feature type="region of interest" description="Disordered" evidence="1">
    <location>
        <begin position="1"/>
        <end position="23"/>
    </location>
</feature>